<keyword evidence="2" id="KW-0479">Metal-binding</keyword>
<dbReference type="GeneID" id="106160383"/>
<reference evidence="5" key="1">
    <citation type="submission" date="2025-08" db="UniProtKB">
        <authorList>
            <consortium name="RefSeq"/>
        </authorList>
    </citation>
    <scope>IDENTIFICATION</scope>
    <source>
        <tissue evidence="5">Gonads</tissue>
    </source>
</reference>
<gene>
    <name evidence="5" type="primary">LOC106160383</name>
</gene>
<dbReference type="KEGG" id="lak:106160383"/>
<comment type="cofactor">
    <cofactor evidence="1">
        <name>a divalent metal cation</name>
        <dbReference type="ChEBI" id="CHEBI:60240"/>
    </cofactor>
</comment>
<dbReference type="InterPro" id="IPR027806">
    <property type="entry name" value="HARBI1_dom"/>
</dbReference>
<dbReference type="GO" id="GO:0046872">
    <property type="term" value="F:metal ion binding"/>
    <property type="evidence" value="ECO:0007669"/>
    <property type="project" value="UniProtKB-KW"/>
</dbReference>
<evidence type="ECO:0000259" key="3">
    <source>
        <dbReference type="Pfam" id="PF13359"/>
    </source>
</evidence>
<dbReference type="InParanoid" id="A0A2R2MQ11"/>
<evidence type="ECO:0000313" key="4">
    <source>
        <dbReference type="Proteomes" id="UP000085678"/>
    </source>
</evidence>
<keyword evidence="4" id="KW-1185">Reference proteome</keyword>
<feature type="domain" description="DDE Tnp4" evidence="3">
    <location>
        <begin position="33"/>
        <end position="113"/>
    </location>
</feature>
<organism evidence="4 5">
    <name type="scientific">Lingula anatina</name>
    <name type="common">Brachiopod</name>
    <name type="synonym">Lingula unguis</name>
    <dbReference type="NCBI Taxonomy" id="7574"/>
    <lineage>
        <taxon>Eukaryota</taxon>
        <taxon>Metazoa</taxon>
        <taxon>Spiralia</taxon>
        <taxon>Lophotrochozoa</taxon>
        <taxon>Brachiopoda</taxon>
        <taxon>Linguliformea</taxon>
        <taxon>Lingulata</taxon>
        <taxon>Lingulida</taxon>
        <taxon>Linguloidea</taxon>
        <taxon>Lingulidae</taxon>
        <taxon>Lingula</taxon>
    </lineage>
</organism>
<evidence type="ECO:0000256" key="2">
    <source>
        <dbReference type="ARBA" id="ARBA00022723"/>
    </source>
</evidence>
<dbReference type="OrthoDB" id="6137767at2759"/>
<dbReference type="Proteomes" id="UP000085678">
    <property type="component" value="Unplaced"/>
</dbReference>
<dbReference type="AlphaFoldDB" id="A0A2R2MQ11"/>
<name>A0A2R2MQ11_LINAN</name>
<proteinExistence type="predicted"/>
<evidence type="ECO:0000313" key="5">
    <source>
        <dbReference type="RefSeq" id="XP_023932329.1"/>
    </source>
</evidence>
<sequence length="159" mass="18010">MADSRMLKQAKKRSGGCGIGQHFEGTDAEDIPGFLLGDSSYPLCPYLMTPKANPQTDPEIKYNWAHISTRNTIERALGVLKSGRRCLDRSGGSLQYSTDVACNIIMARLRLNNLCIRSGFPLPGDVQQLEHDKLRTPPWQRLSRWVIRAREELIRHKFS</sequence>
<dbReference type="Pfam" id="PF13359">
    <property type="entry name" value="DDE_Tnp_4"/>
    <property type="match status" value="1"/>
</dbReference>
<accession>A0A2R2MQ11</accession>
<protein>
    <submittedName>
        <fullName evidence="5">Nuclease HARBI1</fullName>
    </submittedName>
</protein>
<dbReference type="RefSeq" id="XP_023932329.1">
    <property type="nucleotide sequence ID" value="XM_024076561.1"/>
</dbReference>
<evidence type="ECO:0000256" key="1">
    <source>
        <dbReference type="ARBA" id="ARBA00001968"/>
    </source>
</evidence>